<dbReference type="Gene3D" id="1.10.287.910">
    <property type="entry name" value="bacterial mercury transporter, merf"/>
    <property type="match status" value="1"/>
</dbReference>
<protein>
    <recommendedName>
        <fullName evidence="4">Mercuric ion transport protein</fullName>
    </recommendedName>
</protein>
<proteinExistence type="predicted"/>
<dbReference type="Proteomes" id="UP000662986">
    <property type="component" value="Plasmid unnamed2"/>
</dbReference>
<evidence type="ECO:0000256" key="1">
    <source>
        <dbReference type="SAM" id="Phobius"/>
    </source>
</evidence>
<dbReference type="RefSeq" id="WP_155755967.1">
    <property type="nucleotide sequence ID" value="NZ_CP070617.1"/>
</dbReference>
<reference evidence="2 3" key="1">
    <citation type="journal article" date="2021" name="Microbiol. Resour. Announc.">
        <title>Complete Genome Sequences of Two Rhodococcus sp. Strains with Large and Linear Chromosomes, Isolated from Apple Rhizosphere.</title>
        <authorList>
            <person name="Benning S."/>
            <person name="Brugnone N."/>
            <person name="Siani R."/>
            <person name="Kublik S."/>
            <person name="Schloter M."/>
            <person name="Rad V."/>
        </authorList>
    </citation>
    <scope>NUCLEOTIDE SEQUENCE [LARGE SCALE GENOMIC DNA]</scope>
    <source>
        <strain evidence="2 3">R79</strain>
    </source>
</reference>
<reference evidence="2 3" key="2">
    <citation type="journal article" date="2022" name="Arch. Microbiol.">
        <title>Rhodococcus pseudokoreensis sp. nov. isolated from the rhizosphere of young M26 apple rootstocks.</title>
        <authorList>
            <person name="Kampfer P."/>
            <person name="Glaeser S.P."/>
            <person name="Blom J."/>
            <person name="Wolf J."/>
            <person name="Benning S."/>
            <person name="Schloter M."/>
            <person name="Neumann-Schaal M."/>
        </authorList>
    </citation>
    <scope>NUCLEOTIDE SEQUENCE [LARGE SCALE GENOMIC DNA]</scope>
    <source>
        <strain evidence="2 3">R79</strain>
    </source>
</reference>
<keyword evidence="2" id="KW-0614">Plasmid</keyword>
<keyword evidence="3" id="KW-1185">Reference proteome</keyword>
<keyword evidence="1" id="KW-0812">Transmembrane</keyword>
<organism evidence="2 3">
    <name type="scientific">Rhodococcus pseudokoreensis</name>
    <dbReference type="NCBI Taxonomy" id="2811421"/>
    <lineage>
        <taxon>Bacteria</taxon>
        <taxon>Bacillati</taxon>
        <taxon>Actinomycetota</taxon>
        <taxon>Actinomycetes</taxon>
        <taxon>Mycobacteriales</taxon>
        <taxon>Nocardiaceae</taxon>
        <taxon>Rhodococcus</taxon>
    </lineage>
</organism>
<feature type="transmembrane region" description="Helical" evidence="1">
    <location>
        <begin position="49"/>
        <end position="69"/>
    </location>
</feature>
<dbReference type="EMBL" id="CP070617">
    <property type="protein sequence ID" value="QSE87893.1"/>
    <property type="molecule type" value="Genomic_DNA"/>
</dbReference>
<feature type="transmembrane region" description="Helical" evidence="1">
    <location>
        <begin position="12"/>
        <end position="37"/>
    </location>
</feature>
<evidence type="ECO:0000313" key="3">
    <source>
        <dbReference type="Proteomes" id="UP000662986"/>
    </source>
</evidence>
<name>A0A974VYF4_9NOCA</name>
<keyword evidence="1" id="KW-1133">Transmembrane helix</keyword>
<accession>A0A974VYF4</accession>
<dbReference type="PROSITE" id="PS51257">
    <property type="entry name" value="PROKAR_LIPOPROTEIN"/>
    <property type="match status" value="1"/>
</dbReference>
<keyword evidence="1" id="KW-0472">Membrane</keyword>
<evidence type="ECO:0008006" key="4">
    <source>
        <dbReference type="Google" id="ProtNLM"/>
    </source>
</evidence>
<geneLocation type="plasmid" evidence="2 3">
    <name>unnamed2</name>
</geneLocation>
<evidence type="ECO:0000313" key="2">
    <source>
        <dbReference type="EMBL" id="QSE87893.1"/>
    </source>
</evidence>
<sequence>MTSPRRPGSARWQAIGVGAAAVGACAVCCAAPILTVLGGLSVLSAVGAVWVPALIVVAIFAALALLAVVRRRRASASCAATTVDLQMPTVGGSEGERTISESR</sequence>
<gene>
    <name evidence="2" type="ORF">JWS13_04565</name>
</gene>